<dbReference type="PANTHER" id="PTHR30486">
    <property type="entry name" value="TWITCHING MOTILITY PROTEIN PILT"/>
    <property type="match status" value="1"/>
</dbReference>
<keyword evidence="4" id="KW-1185">Reference proteome</keyword>
<sequence>MDITKLLDFSVKHNASDLHLSVGVVPMVRVDGDLKAIDAPILNHRCFEQMLVALCSEKERLTLAEIGYLDLSIDWRDLGRFRVSFFYKLSGYGAVFRVIPHSIPKLDGLISATVFEHLTALSEGMVLVTGPTGSGKSTTLAALIEYINFNQSKHIVTLEDPVEYVYRSQRSLITQRTLMPQEQSFEQVLQSVLRVDPDVIVVGELRSEASIRFALTAAETGHLVLATLHTRSAAQTIERIIDANSGPSLSMTQGLLASCLQMIITQRLLKRIEGGRVACYEVLRATQAIRNLIREGKHTQIHSVMQLGHEHGMQTFAQHATYLVSEGVVSSGEAKSLMLYNRA</sequence>
<dbReference type="eggNOG" id="COG2805">
    <property type="taxonomic scope" value="Bacteria"/>
</dbReference>
<dbReference type="InterPro" id="IPR006321">
    <property type="entry name" value="PilT/PilU"/>
</dbReference>
<evidence type="ECO:0000259" key="2">
    <source>
        <dbReference type="SMART" id="SM00382"/>
    </source>
</evidence>
<dbReference type="Gene3D" id="3.40.50.300">
    <property type="entry name" value="P-loop containing nucleotide triphosphate hydrolases"/>
    <property type="match status" value="1"/>
</dbReference>
<dbReference type="PANTHER" id="PTHR30486:SF6">
    <property type="entry name" value="TYPE IV PILUS RETRACTATION ATPASE PILT"/>
    <property type="match status" value="1"/>
</dbReference>
<dbReference type="AlphaFoldDB" id="E3BLR4"/>
<evidence type="ECO:0000313" key="4">
    <source>
        <dbReference type="Proteomes" id="UP000002943"/>
    </source>
</evidence>
<dbReference type="Gene3D" id="3.30.450.90">
    <property type="match status" value="1"/>
</dbReference>
<accession>E3BLR4</accession>
<dbReference type="SUPFAM" id="SSF52540">
    <property type="entry name" value="P-loop containing nucleoside triphosphate hydrolases"/>
    <property type="match status" value="1"/>
</dbReference>
<dbReference type="Pfam" id="PF00437">
    <property type="entry name" value="T2SSE"/>
    <property type="match status" value="1"/>
</dbReference>
<dbReference type="CDD" id="cd01131">
    <property type="entry name" value="PilT"/>
    <property type="match status" value="1"/>
</dbReference>
<dbReference type="GO" id="GO:0016887">
    <property type="term" value="F:ATP hydrolysis activity"/>
    <property type="evidence" value="ECO:0007669"/>
    <property type="project" value="InterPro"/>
</dbReference>
<dbReference type="InterPro" id="IPR027417">
    <property type="entry name" value="P-loop_NTPase"/>
</dbReference>
<dbReference type="GO" id="GO:0005524">
    <property type="term" value="F:ATP binding"/>
    <property type="evidence" value="ECO:0007669"/>
    <property type="project" value="InterPro"/>
</dbReference>
<comment type="caution">
    <text evidence="3">The sequence shown here is derived from an EMBL/GenBank/DDBJ whole genome shotgun (WGS) entry which is preliminary data.</text>
</comment>
<reference evidence="3 4" key="1">
    <citation type="journal article" date="2012" name="Int. J. Syst. Evol. Microbiol.">
        <title>Vibrio caribbeanicus sp. nov., isolated from the marine sponge Scleritoderma cyanea.</title>
        <authorList>
            <person name="Hoffmann M."/>
            <person name="Monday S.R."/>
            <person name="Allard M.W."/>
            <person name="Strain E.A."/>
            <person name="Whittaker P."/>
            <person name="Naum M."/>
            <person name="McCarthy P.J."/>
            <person name="Lopez J.V."/>
            <person name="Fischer M."/>
            <person name="Brown E.W."/>
        </authorList>
    </citation>
    <scope>NUCLEOTIDE SEQUENCE [LARGE SCALE GENOMIC DNA]</scope>
    <source>
        <strain evidence="3 4">ATCC BAA-2122</strain>
    </source>
</reference>
<dbReference type="SMART" id="SM00382">
    <property type="entry name" value="AAA"/>
    <property type="match status" value="1"/>
</dbReference>
<feature type="domain" description="AAA+ ATPase" evidence="2">
    <location>
        <begin position="122"/>
        <end position="255"/>
    </location>
</feature>
<dbReference type="Proteomes" id="UP000002943">
    <property type="component" value="Unassembled WGS sequence"/>
</dbReference>
<evidence type="ECO:0000313" key="3">
    <source>
        <dbReference type="EMBL" id="EFP95842.1"/>
    </source>
</evidence>
<proteinExistence type="inferred from homology"/>
<dbReference type="InterPro" id="IPR050921">
    <property type="entry name" value="T4SS_GSP_E_ATPase"/>
</dbReference>
<dbReference type="STRING" id="796620.VIBC2010_01163"/>
<dbReference type="RefSeq" id="WP_009601992.1">
    <property type="nucleotide sequence ID" value="NZ_AEIU01000083.1"/>
</dbReference>
<dbReference type="EMBL" id="AEIU01000083">
    <property type="protein sequence ID" value="EFP95842.1"/>
    <property type="molecule type" value="Genomic_DNA"/>
</dbReference>
<evidence type="ECO:0000256" key="1">
    <source>
        <dbReference type="ARBA" id="ARBA00006611"/>
    </source>
</evidence>
<dbReference type="NCBIfam" id="TIGR01420">
    <property type="entry name" value="pilT_fam"/>
    <property type="match status" value="1"/>
</dbReference>
<protein>
    <submittedName>
        <fullName evidence="3">Twitching motility protein PilT</fullName>
    </submittedName>
</protein>
<dbReference type="InterPro" id="IPR001482">
    <property type="entry name" value="T2SS/T4SS_dom"/>
</dbReference>
<organism evidence="3 4">
    <name type="scientific">Vibrio caribbeanicus ATCC BAA-2122</name>
    <dbReference type="NCBI Taxonomy" id="796620"/>
    <lineage>
        <taxon>Bacteria</taxon>
        <taxon>Pseudomonadati</taxon>
        <taxon>Pseudomonadota</taxon>
        <taxon>Gammaproteobacteria</taxon>
        <taxon>Vibrionales</taxon>
        <taxon>Vibrionaceae</taxon>
        <taxon>Vibrio</taxon>
    </lineage>
</organism>
<dbReference type="InterPro" id="IPR003593">
    <property type="entry name" value="AAA+_ATPase"/>
</dbReference>
<dbReference type="OrthoDB" id="9804785at2"/>
<name>E3BLR4_9VIBR</name>
<comment type="similarity">
    <text evidence="1">Belongs to the GSP E family.</text>
</comment>
<gene>
    <name evidence="3" type="ORF">VIBC2010_01163</name>
</gene>